<dbReference type="AlphaFoldDB" id="A0A318JH78"/>
<dbReference type="Proteomes" id="UP000247792">
    <property type="component" value="Unassembled WGS sequence"/>
</dbReference>
<keyword evidence="2" id="KW-1185">Reference proteome</keyword>
<evidence type="ECO:0000313" key="1">
    <source>
        <dbReference type="EMBL" id="PXX46723.1"/>
    </source>
</evidence>
<evidence type="ECO:0000313" key="2">
    <source>
        <dbReference type="Proteomes" id="UP000247792"/>
    </source>
</evidence>
<dbReference type="EMBL" id="QJKB01000001">
    <property type="protein sequence ID" value="PXX46723.1"/>
    <property type="molecule type" value="Genomic_DNA"/>
</dbReference>
<proteinExistence type="predicted"/>
<reference evidence="1 2" key="1">
    <citation type="submission" date="2018-05" db="EMBL/GenBank/DDBJ databases">
        <title>Genomic Encyclopedia of Type Strains, Phase IV (KMG-IV): sequencing the most valuable type-strain genomes for metagenomic binning, comparative biology and taxonomic classification.</title>
        <authorList>
            <person name="Goeker M."/>
        </authorList>
    </citation>
    <scope>NUCLEOTIDE SEQUENCE [LARGE SCALE GENOMIC DNA]</scope>
    <source>
        <strain evidence="1 2">DSM 19792</strain>
    </source>
</reference>
<sequence length="27" mass="2915">MPGFGEIFFVDNVTGNLRANIGMLTSN</sequence>
<protein>
    <submittedName>
        <fullName evidence="1">Uncharacterized protein</fullName>
    </submittedName>
</protein>
<name>A0A318JH78_9BURK</name>
<organism evidence="1 2">
    <name type="scientific">Undibacterium pigrum</name>
    <dbReference type="NCBI Taxonomy" id="401470"/>
    <lineage>
        <taxon>Bacteria</taxon>
        <taxon>Pseudomonadati</taxon>
        <taxon>Pseudomonadota</taxon>
        <taxon>Betaproteobacteria</taxon>
        <taxon>Burkholderiales</taxon>
        <taxon>Oxalobacteraceae</taxon>
        <taxon>Undibacterium</taxon>
    </lineage>
</organism>
<gene>
    <name evidence="1" type="ORF">DFR42_101296</name>
</gene>
<comment type="caution">
    <text evidence="1">The sequence shown here is derived from an EMBL/GenBank/DDBJ whole genome shotgun (WGS) entry which is preliminary data.</text>
</comment>
<accession>A0A318JH78</accession>